<keyword evidence="4" id="KW-1185">Reference proteome</keyword>
<proteinExistence type="predicted"/>
<dbReference type="InterPro" id="IPR002539">
    <property type="entry name" value="MaoC-like_dom"/>
</dbReference>
<dbReference type="CDD" id="cd03450">
    <property type="entry name" value="NodN"/>
    <property type="match status" value="1"/>
</dbReference>
<dbReference type="PANTHER" id="PTHR42993">
    <property type="entry name" value="MAOC-LIKE DEHYDRATASE DOMAIN-CONTAINING PROTEIN"/>
    <property type="match status" value="1"/>
</dbReference>
<feature type="domain" description="MaoC-like" evidence="2">
    <location>
        <begin position="44"/>
        <end position="153"/>
    </location>
</feature>
<reference evidence="3 4" key="1">
    <citation type="submission" date="2017-02" db="EMBL/GenBank/DDBJ databases">
        <authorList>
            <person name="Peterson S.W."/>
        </authorList>
    </citation>
    <scope>NUCLEOTIDE SEQUENCE [LARGE SCALE GENOMIC DNA]</scope>
    <source>
        <strain evidence="3 4">USBA 369</strain>
    </source>
</reference>
<dbReference type="Gene3D" id="3.10.129.10">
    <property type="entry name" value="Hotdog Thioesterase"/>
    <property type="match status" value="1"/>
</dbReference>
<dbReference type="EMBL" id="FUXL01000002">
    <property type="protein sequence ID" value="SJZ68499.1"/>
    <property type="molecule type" value="Genomic_DNA"/>
</dbReference>
<dbReference type="PANTHER" id="PTHR42993:SF1">
    <property type="entry name" value="MAOC-LIKE DEHYDRATASE DOMAIN-CONTAINING PROTEIN"/>
    <property type="match status" value="1"/>
</dbReference>
<dbReference type="STRING" id="1365950.SAMN05428963_102204"/>
<gene>
    <name evidence="3" type="ORF">SAMN05428963_102204</name>
</gene>
<dbReference type="InterPro" id="IPR039375">
    <property type="entry name" value="NodN-like"/>
</dbReference>
<protein>
    <submittedName>
        <fullName evidence="3">Acyl dehydratase</fullName>
    </submittedName>
</protein>
<dbReference type="Pfam" id="PF01575">
    <property type="entry name" value="MaoC_dehydratas"/>
    <property type="match status" value="1"/>
</dbReference>
<evidence type="ECO:0000313" key="4">
    <source>
        <dbReference type="Proteomes" id="UP000190135"/>
    </source>
</evidence>
<accession>A0A1T4MN65</accession>
<feature type="region of interest" description="Disordered" evidence="1">
    <location>
        <begin position="1"/>
        <end position="20"/>
    </location>
</feature>
<dbReference type="Proteomes" id="UP000190135">
    <property type="component" value="Unassembled WGS sequence"/>
</dbReference>
<evidence type="ECO:0000313" key="3">
    <source>
        <dbReference type="EMBL" id="SJZ68499.1"/>
    </source>
</evidence>
<evidence type="ECO:0000259" key="2">
    <source>
        <dbReference type="Pfam" id="PF01575"/>
    </source>
</evidence>
<dbReference type="AlphaFoldDB" id="A0A1T4MN65"/>
<evidence type="ECO:0000256" key="1">
    <source>
        <dbReference type="SAM" id="MobiDB-lite"/>
    </source>
</evidence>
<organism evidence="3 4">
    <name type="scientific">Consotaella salsifontis</name>
    <dbReference type="NCBI Taxonomy" id="1365950"/>
    <lineage>
        <taxon>Bacteria</taxon>
        <taxon>Pseudomonadati</taxon>
        <taxon>Pseudomonadota</taxon>
        <taxon>Alphaproteobacteria</taxon>
        <taxon>Hyphomicrobiales</taxon>
        <taxon>Aurantimonadaceae</taxon>
        <taxon>Consotaella</taxon>
    </lineage>
</organism>
<dbReference type="SUPFAM" id="SSF54637">
    <property type="entry name" value="Thioesterase/thiol ester dehydrase-isomerase"/>
    <property type="match status" value="1"/>
</dbReference>
<dbReference type="InterPro" id="IPR029069">
    <property type="entry name" value="HotDog_dom_sf"/>
</dbReference>
<sequence length="180" mass="19670">MDDAARNGQPTPTGRMSADADALRQRLVPAADYRAHLNGPEFVSNWFTVDQDMIDAFAHATHDHQFIHVDPVRAKAETPFGGTIAHGFLTLSLLSALAYDVLPGVEHTRMGVNYGFETVRFIQPVKCGARVRGRFQLVGLTERAVSIQSTWKTSVEVEGAAKPALTAEWITLAMLEPPTA</sequence>
<name>A0A1T4MN65_9HYPH</name>